<feature type="transmembrane region" description="Helical" evidence="2">
    <location>
        <begin position="267"/>
        <end position="290"/>
    </location>
</feature>
<proteinExistence type="predicted"/>
<feature type="transmembrane region" description="Helical" evidence="2">
    <location>
        <begin position="177"/>
        <end position="198"/>
    </location>
</feature>
<feature type="region of interest" description="Disordered" evidence="1">
    <location>
        <begin position="299"/>
        <end position="340"/>
    </location>
</feature>
<gene>
    <name evidence="3" type="ORF">FM105_05890</name>
</gene>
<accession>A0A1X6XB90</accession>
<feature type="transmembrane region" description="Helical" evidence="2">
    <location>
        <begin position="78"/>
        <end position="104"/>
    </location>
</feature>
<feature type="transmembrane region" description="Helical" evidence="2">
    <location>
        <begin position="241"/>
        <end position="261"/>
    </location>
</feature>
<evidence type="ECO:0000256" key="1">
    <source>
        <dbReference type="SAM" id="MobiDB-lite"/>
    </source>
</evidence>
<evidence type="ECO:0000313" key="3">
    <source>
        <dbReference type="EMBL" id="SLM96512.1"/>
    </source>
</evidence>
<dbReference type="PANTHER" id="PTHR40761:SF1">
    <property type="entry name" value="CONSERVED INTEGRAL MEMBRANE ALANINE VALINE AND LEUCINE RICH PROTEIN-RELATED"/>
    <property type="match status" value="1"/>
</dbReference>
<dbReference type="EMBL" id="FWFF01000008">
    <property type="protein sequence ID" value="SLM96512.1"/>
    <property type="molecule type" value="Genomic_DNA"/>
</dbReference>
<dbReference type="Proteomes" id="UP000196581">
    <property type="component" value="Unassembled WGS sequence"/>
</dbReference>
<protein>
    <submittedName>
        <fullName evidence="3">Integral membrane protein</fullName>
    </submittedName>
</protein>
<reference evidence="4" key="1">
    <citation type="submission" date="2017-02" db="EMBL/GenBank/DDBJ databases">
        <authorList>
            <person name="Dridi B."/>
        </authorList>
    </citation>
    <scope>NUCLEOTIDE SEQUENCE [LARGE SCALE GENOMIC DNA]</scope>
    <source>
        <strain evidence="4">B Co 03.10</strain>
    </source>
</reference>
<evidence type="ECO:0000313" key="4">
    <source>
        <dbReference type="Proteomes" id="UP000196581"/>
    </source>
</evidence>
<evidence type="ECO:0000256" key="2">
    <source>
        <dbReference type="SAM" id="Phobius"/>
    </source>
</evidence>
<dbReference type="RefSeq" id="WP_087006136.1">
    <property type="nucleotide sequence ID" value="NZ_FWFF01000008.1"/>
</dbReference>
<feature type="compositionally biased region" description="Low complexity" evidence="1">
    <location>
        <begin position="306"/>
        <end position="317"/>
    </location>
</feature>
<feature type="transmembrane region" description="Helical" evidence="2">
    <location>
        <begin position="210"/>
        <end position="229"/>
    </location>
</feature>
<sequence length="340" mass="34131">MFTFAIGIAVIAALCLALGTHLQHRAVSGAADTHAAVTHTPTAGTTPPPPRRLVGLLRSPLWLLGLGLLTLETGLNMVALGLAPVALVQPIGTLSLVAAVFLGSRTSRSPRPPARSVLGGIGLTLLSTGLFVGVSAQWSTAPEAAAPDLLTLTFLLLGIAGLGTAVALSAVGHAARIVTAGVLFGLVATGAHALLHALAGSGAGSWVAPAHVVLLIGLIAGSIVGMWIVQTAYASGPPETVLAGLTVIDPLTAVVVGAAVLGEYSTMPLLVVLVLLLTGASAVAGVLLLVRVHPDVVRTGSPVEHQSPTPARQTSPPRQTPPARQPAPALHGAQPTDTRE</sequence>
<dbReference type="PANTHER" id="PTHR40761">
    <property type="entry name" value="CONSERVED INTEGRAL MEMBRANE ALANINE VALINE AND LEUCINE RICH PROTEIN-RELATED"/>
    <property type="match status" value="1"/>
</dbReference>
<feature type="transmembrane region" description="Helical" evidence="2">
    <location>
        <begin position="150"/>
        <end position="170"/>
    </location>
</feature>
<name>A0A1X6XB90_9MICO</name>
<organism evidence="3 4">
    <name type="scientific">Brevibacterium yomogidense</name>
    <dbReference type="NCBI Taxonomy" id="946573"/>
    <lineage>
        <taxon>Bacteria</taxon>
        <taxon>Bacillati</taxon>
        <taxon>Actinomycetota</taxon>
        <taxon>Actinomycetes</taxon>
        <taxon>Micrococcales</taxon>
        <taxon>Brevibacteriaceae</taxon>
        <taxon>Brevibacterium</taxon>
    </lineage>
</organism>
<keyword evidence="2" id="KW-0472">Membrane</keyword>
<feature type="transmembrane region" description="Helical" evidence="2">
    <location>
        <begin position="116"/>
        <end position="138"/>
    </location>
</feature>
<keyword evidence="4" id="KW-1185">Reference proteome</keyword>
<keyword evidence="2" id="KW-1133">Transmembrane helix</keyword>
<dbReference type="AlphaFoldDB" id="A0A1X6XB90"/>
<keyword evidence="2" id="KW-0812">Transmembrane</keyword>